<comment type="caution">
    <text evidence="2">The sequence shown here is derived from an EMBL/GenBank/DDBJ whole genome shotgun (WGS) entry which is preliminary data.</text>
</comment>
<dbReference type="Proteomes" id="UP001428774">
    <property type="component" value="Unassembled WGS sequence"/>
</dbReference>
<dbReference type="RefSeq" id="WP_347167800.1">
    <property type="nucleotide sequence ID" value="NZ_JBDNCH010000002.1"/>
</dbReference>
<feature type="transmembrane region" description="Helical" evidence="1">
    <location>
        <begin position="38"/>
        <end position="58"/>
    </location>
</feature>
<organism evidence="2 3">
    <name type="scientific">Ponticoccus litoralis</name>
    <dbReference type="NCBI Taxonomy" id="422297"/>
    <lineage>
        <taxon>Bacteria</taxon>
        <taxon>Pseudomonadati</taxon>
        <taxon>Pseudomonadota</taxon>
        <taxon>Alphaproteobacteria</taxon>
        <taxon>Rhodobacterales</taxon>
        <taxon>Roseobacteraceae</taxon>
        <taxon>Ponticoccus</taxon>
    </lineage>
</organism>
<accession>A0AAW9SJL1</accession>
<evidence type="ECO:0000313" key="2">
    <source>
        <dbReference type="EMBL" id="MEN9062872.1"/>
    </source>
</evidence>
<reference evidence="2 3" key="1">
    <citation type="submission" date="2024-05" db="EMBL/GenBank/DDBJ databases">
        <title>Genome sequence of Ponticoccus litoralis KCCM 90028.</title>
        <authorList>
            <person name="Kim J.M."/>
            <person name="Lee J.K."/>
            <person name="Choi B.J."/>
            <person name="Bayburt H."/>
            <person name="Baek J.H."/>
            <person name="Jeon C.O."/>
        </authorList>
    </citation>
    <scope>NUCLEOTIDE SEQUENCE [LARGE SCALE GENOMIC DNA]</scope>
    <source>
        <strain evidence="2 3">KCCM 90028</strain>
    </source>
</reference>
<keyword evidence="1" id="KW-0812">Transmembrane</keyword>
<dbReference type="AlphaFoldDB" id="A0AAW9SJL1"/>
<sequence length="60" mass="6116">MWAIFIIMRVIAAGALLAAAFLALRIAALGPDLTASDAILGTAIVGLLVALTAALWSVRP</sequence>
<keyword evidence="1" id="KW-0472">Membrane</keyword>
<evidence type="ECO:0000313" key="3">
    <source>
        <dbReference type="Proteomes" id="UP001428774"/>
    </source>
</evidence>
<protein>
    <submittedName>
        <fullName evidence="2">Uncharacterized protein</fullName>
    </submittedName>
</protein>
<keyword evidence="1" id="KW-1133">Transmembrane helix</keyword>
<dbReference type="EMBL" id="JBDNCH010000002">
    <property type="protein sequence ID" value="MEN9062872.1"/>
    <property type="molecule type" value="Genomic_DNA"/>
</dbReference>
<keyword evidence="3" id="KW-1185">Reference proteome</keyword>
<gene>
    <name evidence="2" type="ORF">ABFB10_19680</name>
</gene>
<proteinExistence type="predicted"/>
<evidence type="ECO:0000256" key="1">
    <source>
        <dbReference type="SAM" id="Phobius"/>
    </source>
</evidence>
<name>A0AAW9SJL1_9RHOB</name>